<evidence type="ECO:0000256" key="1">
    <source>
        <dbReference type="SAM" id="MobiDB-lite"/>
    </source>
</evidence>
<feature type="chain" id="PRO_5032767065" evidence="2">
    <location>
        <begin position="20"/>
        <end position="182"/>
    </location>
</feature>
<dbReference type="AlphaFoldDB" id="A0A857J462"/>
<keyword evidence="4" id="KW-1185">Reference proteome</keyword>
<dbReference type="KEGG" id="xyk:GT347_08460"/>
<reference evidence="3 4" key="1">
    <citation type="submission" date="2020-01" db="EMBL/GenBank/DDBJ databases">
        <title>Genome sequencing of strain KACC 21265.</title>
        <authorList>
            <person name="Heo J."/>
            <person name="Kim S.-J."/>
            <person name="Kim J.-S."/>
            <person name="Hong S.-B."/>
            <person name="Kwon S.-W."/>
        </authorList>
    </citation>
    <scope>NUCLEOTIDE SEQUENCE [LARGE SCALE GENOMIC DNA]</scope>
    <source>
        <strain evidence="3 4">KACC 21265</strain>
    </source>
</reference>
<feature type="signal peptide" evidence="2">
    <location>
        <begin position="1"/>
        <end position="19"/>
    </location>
</feature>
<keyword evidence="2" id="KW-0732">Signal</keyword>
<proteinExistence type="predicted"/>
<dbReference type="EMBL" id="CP047650">
    <property type="protein sequence ID" value="QHI98023.1"/>
    <property type="molecule type" value="Genomic_DNA"/>
</dbReference>
<gene>
    <name evidence="3" type="ORF">GT347_08460</name>
</gene>
<evidence type="ECO:0000313" key="4">
    <source>
        <dbReference type="Proteomes" id="UP000464787"/>
    </source>
</evidence>
<organism evidence="3 4">
    <name type="scientific">Xylophilus rhododendri</name>
    <dbReference type="NCBI Taxonomy" id="2697032"/>
    <lineage>
        <taxon>Bacteria</taxon>
        <taxon>Pseudomonadati</taxon>
        <taxon>Pseudomonadota</taxon>
        <taxon>Betaproteobacteria</taxon>
        <taxon>Burkholderiales</taxon>
        <taxon>Xylophilus</taxon>
    </lineage>
</organism>
<name>A0A857J462_9BURK</name>
<feature type="region of interest" description="Disordered" evidence="1">
    <location>
        <begin position="82"/>
        <end position="102"/>
    </location>
</feature>
<evidence type="ECO:0000256" key="2">
    <source>
        <dbReference type="SAM" id="SignalP"/>
    </source>
</evidence>
<protein>
    <submittedName>
        <fullName evidence="3">Uncharacterized protein</fullName>
    </submittedName>
</protein>
<feature type="compositionally biased region" description="Low complexity" evidence="1">
    <location>
        <begin position="87"/>
        <end position="102"/>
    </location>
</feature>
<dbReference type="RefSeq" id="WP_160551540.1">
    <property type="nucleotide sequence ID" value="NZ_CP047650.1"/>
</dbReference>
<dbReference type="Proteomes" id="UP000464787">
    <property type="component" value="Chromosome"/>
</dbReference>
<accession>A0A857J462</accession>
<evidence type="ECO:0000313" key="3">
    <source>
        <dbReference type="EMBL" id="QHI98023.1"/>
    </source>
</evidence>
<sequence length="182" mass="18805">MKKALVFSMLAAAAVSAMAQSAPAGDSSGMGRVVRTAPVVQQVPGSQGKPENRLVGYDVTYEYGGHQYTTRMASDPGSYVQVEGNGQSQPQQALAQPSPSYSQPGVVEQGVVVGAGESYAAAPVVYAPAYAPAYAPVYAPAPIYAAPYPYYGGYGYGGVPLSLSLGFGFGRGYGGHGHGRWR</sequence>